<dbReference type="Proteomes" id="UP000023152">
    <property type="component" value="Unassembled WGS sequence"/>
</dbReference>
<dbReference type="AlphaFoldDB" id="X6P3B2"/>
<organism evidence="1 2">
    <name type="scientific">Reticulomyxa filosa</name>
    <dbReference type="NCBI Taxonomy" id="46433"/>
    <lineage>
        <taxon>Eukaryota</taxon>
        <taxon>Sar</taxon>
        <taxon>Rhizaria</taxon>
        <taxon>Retaria</taxon>
        <taxon>Foraminifera</taxon>
        <taxon>Monothalamids</taxon>
        <taxon>Reticulomyxidae</taxon>
        <taxon>Reticulomyxa</taxon>
    </lineage>
</organism>
<name>X6P3B2_RETFI</name>
<proteinExistence type="predicted"/>
<gene>
    <name evidence="1" type="ORF">RFI_04411</name>
</gene>
<dbReference type="EMBL" id="ASPP01003993">
    <property type="protein sequence ID" value="ETO32706.1"/>
    <property type="molecule type" value="Genomic_DNA"/>
</dbReference>
<reference evidence="1 2" key="1">
    <citation type="journal article" date="2013" name="Curr. Biol.">
        <title>The Genome of the Foraminiferan Reticulomyxa filosa.</title>
        <authorList>
            <person name="Glockner G."/>
            <person name="Hulsmann N."/>
            <person name="Schleicher M."/>
            <person name="Noegel A.A."/>
            <person name="Eichinger L."/>
            <person name="Gallinger C."/>
            <person name="Pawlowski J."/>
            <person name="Sierra R."/>
            <person name="Euteneuer U."/>
            <person name="Pillet L."/>
            <person name="Moustafa A."/>
            <person name="Platzer M."/>
            <person name="Groth M."/>
            <person name="Szafranski K."/>
            <person name="Schliwa M."/>
        </authorList>
    </citation>
    <scope>NUCLEOTIDE SEQUENCE [LARGE SCALE GENOMIC DNA]</scope>
</reference>
<keyword evidence="2" id="KW-1185">Reference proteome</keyword>
<evidence type="ECO:0000313" key="1">
    <source>
        <dbReference type="EMBL" id="ETO32706.1"/>
    </source>
</evidence>
<accession>X6P3B2</accession>
<feature type="non-terminal residue" evidence="1">
    <location>
        <position position="139"/>
    </location>
</feature>
<comment type="caution">
    <text evidence="1">The sequence shown here is derived from an EMBL/GenBank/DDBJ whole genome shotgun (WGS) entry which is preliminary data.</text>
</comment>
<sequence>MTTNMESLSTSASELDYLPMDRLSMNEFVEVVLSHLESTPPWNTEDLVFFQYYARPHIESGVVCLQFGQKQKIQEYELNQKQYFQVIEMSYESPIYSINLETLKNGSGKIFFWKRRDAKALATELEQFAKATNINRLNQ</sequence>
<evidence type="ECO:0000313" key="2">
    <source>
        <dbReference type="Proteomes" id="UP000023152"/>
    </source>
</evidence>
<protein>
    <submittedName>
        <fullName evidence="1">Uncharacterized protein</fullName>
    </submittedName>
</protein>